<evidence type="ECO:0000313" key="3">
    <source>
        <dbReference type="Proteomes" id="UP001597525"/>
    </source>
</evidence>
<protein>
    <recommendedName>
        <fullName evidence="4">Lipoprotein</fullName>
    </recommendedName>
</protein>
<evidence type="ECO:0000313" key="2">
    <source>
        <dbReference type="EMBL" id="MFD2968898.1"/>
    </source>
</evidence>
<proteinExistence type="predicted"/>
<sequence length="202" mass="23916">MKFTKYIVILTLFTLISCVTNRLIFHEKQASEFDKLDIQTVVKLERQKHSKDITPERLIGIGEGIYPNINKYVLATPKTYVINETPNFRLETQYFYVATNSMVKVILYQWDYLEKEKSDFIAEKKYTKKFKVFQAKFDELVTQLTSEFGEPVSTNIKQSKVKDETFRDDLRFKRADEMNAYLFMFGNDNSGFRQIRLAVYKD</sequence>
<gene>
    <name evidence="2" type="ORF">ACFS7Y_16000</name>
</gene>
<evidence type="ECO:0008006" key="4">
    <source>
        <dbReference type="Google" id="ProtNLM"/>
    </source>
</evidence>
<name>A0ABW6BJN2_9SPHI</name>
<dbReference type="EMBL" id="JBHUPB010000010">
    <property type="protein sequence ID" value="MFD2968898.1"/>
    <property type="molecule type" value="Genomic_DNA"/>
</dbReference>
<organism evidence="2 3">
    <name type="scientific">Sphingobacterium bambusae</name>
    <dbReference type="NCBI Taxonomy" id="662858"/>
    <lineage>
        <taxon>Bacteria</taxon>
        <taxon>Pseudomonadati</taxon>
        <taxon>Bacteroidota</taxon>
        <taxon>Sphingobacteriia</taxon>
        <taxon>Sphingobacteriales</taxon>
        <taxon>Sphingobacteriaceae</taxon>
        <taxon>Sphingobacterium</taxon>
    </lineage>
</organism>
<dbReference type="PROSITE" id="PS51257">
    <property type="entry name" value="PROKAR_LIPOPROTEIN"/>
    <property type="match status" value="1"/>
</dbReference>
<dbReference type="RefSeq" id="WP_320184836.1">
    <property type="nucleotide sequence ID" value="NZ_CP138332.1"/>
</dbReference>
<evidence type="ECO:0000256" key="1">
    <source>
        <dbReference type="SAM" id="Phobius"/>
    </source>
</evidence>
<reference evidence="3" key="1">
    <citation type="journal article" date="2019" name="Int. J. Syst. Evol. Microbiol.">
        <title>The Global Catalogue of Microorganisms (GCM) 10K type strain sequencing project: providing services to taxonomists for standard genome sequencing and annotation.</title>
        <authorList>
            <consortium name="The Broad Institute Genomics Platform"/>
            <consortium name="The Broad Institute Genome Sequencing Center for Infectious Disease"/>
            <person name="Wu L."/>
            <person name="Ma J."/>
        </authorList>
    </citation>
    <scope>NUCLEOTIDE SEQUENCE [LARGE SCALE GENOMIC DNA]</scope>
    <source>
        <strain evidence="3">KCTC 22814</strain>
    </source>
</reference>
<keyword evidence="1" id="KW-0472">Membrane</keyword>
<keyword evidence="3" id="KW-1185">Reference proteome</keyword>
<accession>A0ABW6BJN2</accession>
<keyword evidence="1" id="KW-0812">Transmembrane</keyword>
<keyword evidence="1" id="KW-1133">Transmembrane helix</keyword>
<dbReference type="Proteomes" id="UP001597525">
    <property type="component" value="Unassembled WGS sequence"/>
</dbReference>
<comment type="caution">
    <text evidence="2">The sequence shown here is derived from an EMBL/GenBank/DDBJ whole genome shotgun (WGS) entry which is preliminary data.</text>
</comment>
<feature type="transmembrane region" description="Helical" evidence="1">
    <location>
        <begin position="6"/>
        <end position="25"/>
    </location>
</feature>